<dbReference type="AlphaFoldDB" id="A0A2I0I8A3"/>
<dbReference type="Proteomes" id="UP000233551">
    <property type="component" value="Unassembled WGS sequence"/>
</dbReference>
<organism evidence="2 3">
    <name type="scientific">Punica granatum</name>
    <name type="common">Pomegranate</name>
    <dbReference type="NCBI Taxonomy" id="22663"/>
    <lineage>
        <taxon>Eukaryota</taxon>
        <taxon>Viridiplantae</taxon>
        <taxon>Streptophyta</taxon>
        <taxon>Embryophyta</taxon>
        <taxon>Tracheophyta</taxon>
        <taxon>Spermatophyta</taxon>
        <taxon>Magnoliopsida</taxon>
        <taxon>eudicotyledons</taxon>
        <taxon>Gunneridae</taxon>
        <taxon>Pentapetalae</taxon>
        <taxon>rosids</taxon>
        <taxon>malvids</taxon>
        <taxon>Myrtales</taxon>
        <taxon>Lythraceae</taxon>
        <taxon>Punica</taxon>
    </lineage>
</organism>
<dbReference type="GO" id="GO:0008757">
    <property type="term" value="F:S-adenosylmethionine-dependent methyltransferase activity"/>
    <property type="evidence" value="ECO:0007669"/>
    <property type="project" value="InterPro"/>
</dbReference>
<dbReference type="InterPro" id="IPR029063">
    <property type="entry name" value="SAM-dependent_MTases_sf"/>
</dbReference>
<evidence type="ECO:0000313" key="2">
    <source>
        <dbReference type="EMBL" id="PKI40227.1"/>
    </source>
</evidence>
<protein>
    <recommendedName>
        <fullName evidence="1">Methyltransferase type 11 domain-containing protein</fullName>
    </recommendedName>
</protein>
<dbReference type="EMBL" id="PGOL01003643">
    <property type="protein sequence ID" value="PKI40227.1"/>
    <property type="molecule type" value="Genomic_DNA"/>
</dbReference>
<evidence type="ECO:0000259" key="1">
    <source>
        <dbReference type="Pfam" id="PF08241"/>
    </source>
</evidence>
<gene>
    <name evidence="2" type="ORF">CRG98_039384</name>
</gene>
<dbReference type="InterPro" id="IPR013216">
    <property type="entry name" value="Methyltransf_11"/>
</dbReference>
<evidence type="ECO:0000313" key="3">
    <source>
        <dbReference type="Proteomes" id="UP000233551"/>
    </source>
</evidence>
<keyword evidence="3" id="KW-1185">Reference proteome</keyword>
<name>A0A2I0I8A3_PUNGR</name>
<dbReference type="PANTHER" id="PTHR44575">
    <property type="entry name" value="OS01G0589200 PROTEIN"/>
    <property type="match status" value="1"/>
</dbReference>
<dbReference type="CDD" id="cd02440">
    <property type="entry name" value="AdoMet_MTases"/>
    <property type="match status" value="1"/>
</dbReference>
<feature type="domain" description="Methyltransferase type 11" evidence="1">
    <location>
        <begin position="93"/>
        <end position="177"/>
    </location>
</feature>
<dbReference type="SUPFAM" id="SSF53335">
    <property type="entry name" value="S-adenosyl-L-methionine-dependent methyltransferases"/>
    <property type="match status" value="1"/>
</dbReference>
<dbReference type="Gene3D" id="3.40.50.150">
    <property type="entry name" value="Vaccinia Virus protein VP39"/>
    <property type="match status" value="1"/>
</dbReference>
<accession>A0A2I0I8A3</accession>
<comment type="caution">
    <text evidence="2">The sequence shown here is derived from an EMBL/GenBank/DDBJ whole genome shotgun (WGS) entry which is preliminary data.</text>
</comment>
<dbReference type="STRING" id="22663.A0A2I0I8A3"/>
<sequence>MAGGPYDGQIYFDVRPQYPSEWYSMLSALTPRRALAWDVGTGNGQAAVGCRDRPWQRSFVMEISFVRSHCWVREDTRRFMIKCLWNNIFTLFQIAEHYDSVIATDISEGQLEHGIPHPQIRYLHTPDSLSEEELVAMVGGENSVDLVVVATAIHWFDIPKFYSVVNRVLRKPGGLIAIWGYSDIIGVNPELDALQIRYRESAMPYWRPGVKYIFEEYRNLPFPFKSVGLGEEGQPLKLSMKREMNFERFLDVMRSSSAVGAAKEKGVNLLTEEVVQEFKKAWGAPAPDMVRAVTYNVFMIAGKLKE</sequence>
<reference evidence="2 3" key="1">
    <citation type="submission" date="2017-11" db="EMBL/GenBank/DDBJ databases">
        <title>De-novo sequencing of pomegranate (Punica granatum L.) genome.</title>
        <authorList>
            <person name="Akparov Z."/>
            <person name="Amiraslanov A."/>
            <person name="Hajiyeva S."/>
            <person name="Abbasov M."/>
            <person name="Kaur K."/>
            <person name="Hamwieh A."/>
            <person name="Solovyev V."/>
            <person name="Salamov A."/>
            <person name="Braich B."/>
            <person name="Kosarev P."/>
            <person name="Mahmoud A."/>
            <person name="Hajiyev E."/>
            <person name="Babayeva S."/>
            <person name="Izzatullayeva V."/>
            <person name="Mammadov A."/>
            <person name="Mammadov A."/>
            <person name="Sharifova S."/>
            <person name="Ojaghi J."/>
            <person name="Eynullazada K."/>
            <person name="Bayramov B."/>
            <person name="Abdulazimova A."/>
            <person name="Shahmuradov I."/>
        </authorList>
    </citation>
    <scope>NUCLEOTIDE SEQUENCE [LARGE SCALE GENOMIC DNA]</scope>
    <source>
        <strain evidence="3">cv. AG2017</strain>
        <tissue evidence="2">Leaf</tissue>
    </source>
</reference>
<proteinExistence type="predicted"/>
<dbReference type="Pfam" id="PF08241">
    <property type="entry name" value="Methyltransf_11"/>
    <property type="match status" value="1"/>
</dbReference>
<dbReference type="PANTHER" id="PTHR44575:SF2">
    <property type="entry name" value="OS01G0589200 PROTEIN"/>
    <property type="match status" value="1"/>
</dbReference>